<protein>
    <submittedName>
        <fullName evidence="1">Uncharacterized protein</fullName>
    </submittedName>
</protein>
<keyword evidence="2" id="KW-1185">Reference proteome</keyword>
<name>A0A369JYW3_HYPMA</name>
<evidence type="ECO:0000313" key="1">
    <source>
        <dbReference type="EMBL" id="RDB25717.1"/>
    </source>
</evidence>
<proteinExistence type="predicted"/>
<evidence type="ECO:0000313" key="2">
    <source>
        <dbReference type="Proteomes" id="UP000076154"/>
    </source>
</evidence>
<dbReference type="EMBL" id="LUEZ02000040">
    <property type="protein sequence ID" value="RDB25717.1"/>
    <property type="molecule type" value="Genomic_DNA"/>
</dbReference>
<dbReference type="AlphaFoldDB" id="A0A369JYW3"/>
<gene>
    <name evidence="1" type="ORF">Hypma_006371</name>
</gene>
<accession>A0A369JYW3</accession>
<comment type="caution">
    <text evidence="1">The sequence shown here is derived from an EMBL/GenBank/DDBJ whole genome shotgun (WGS) entry which is preliminary data.</text>
</comment>
<sequence>MFFDVAGLGEPTPMLINDTMSASIRHGPPFYHDEWSFDFGFLGASTSISLIFRDVGPNTHAGARRCIHQQIATFSETPTHITASINLFPPIYGVFWRHSVPRGV</sequence>
<dbReference type="Proteomes" id="UP000076154">
    <property type="component" value="Unassembled WGS sequence"/>
</dbReference>
<dbReference type="InParanoid" id="A0A369JYW3"/>
<organism evidence="1 2">
    <name type="scientific">Hypsizygus marmoreus</name>
    <name type="common">White beech mushroom</name>
    <name type="synonym">Agaricus marmoreus</name>
    <dbReference type="NCBI Taxonomy" id="39966"/>
    <lineage>
        <taxon>Eukaryota</taxon>
        <taxon>Fungi</taxon>
        <taxon>Dikarya</taxon>
        <taxon>Basidiomycota</taxon>
        <taxon>Agaricomycotina</taxon>
        <taxon>Agaricomycetes</taxon>
        <taxon>Agaricomycetidae</taxon>
        <taxon>Agaricales</taxon>
        <taxon>Tricholomatineae</taxon>
        <taxon>Lyophyllaceae</taxon>
        <taxon>Hypsizygus</taxon>
    </lineage>
</organism>
<reference evidence="1" key="1">
    <citation type="submission" date="2018-04" db="EMBL/GenBank/DDBJ databases">
        <title>Whole genome sequencing of Hypsizygus marmoreus.</title>
        <authorList>
            <person name="Choi I.-G."/>
            <person name="Min B."/>
            <person name="Kim J.-G."/>
            <person name="Kim S."/>
            <person name="Oh Y.-L."/>
            <person name="Kong W.-S."/>
            <person name="Park H."/>
            <person name="Jeong J."/>
            <person name="Song E.-S."/>
        </authorList>
    </citation>
    <scope>NUCLEOTIDE SEQUENCE [LARGE SCALE GENOMIC DNA]</scope>
    <source>
        <strain evidence="1">51987-8</strain>
    </source>
</reference>